<dbReference type="STRING" id="1245748.A0A397HSN4"/>
<evidence type="ECO:0000313" key="2">
    <source>
        <dbReference type="Proteomes" id="UP000215289"/>
    </source>
</evidence>
<dbReference type="Proteomes" id="UP000215289">
    <property type="component" value="Unassembled WGS sequence"/>
</dbReference>
<reference evidence="1 2" key="1">
    <citation type="submission" date="2018-08" db="EMBL/GenBank/DDBJ databases">
        <title>Draft genome sequences of two Aspergillus turcosus clinical strains isolated from bronchoalveolar lavage fluid: one azole-susceptible and the other azole-resistant.</title>
        <authorList>
            <person name="Parent-Michaud M."/>
            <person name="Dufresne P.J."/>
            <person name="Fournier E."/>
            <person name="Martineau C."/>
            <person name="Moreira S."/>
            <person name="Perkins V."/>
            <person name="De Repentigny L."/>
            <person name="Dufresne S.F."/>
        </authorList>
    </citation>
    <scope>NUCLEOTIDE SEQUENCE [LARGE SCALE GENOMIC DNA]</scope>
    <source>
        <strain evidence="1">HMR AF 1038</strain>
    </source>
</reference>
<dbReference type="EMBL" id="NIDN02000089">
    <property type="protein sequence ID" value="RLL97092.1"/>
    <property type="molecule type" value="Genomic_DNA"/>
</dbReference>
<protein>
    <recommendedName>
        <fullName evidence="3">NACHT domain-containing protein</fullName>
    </recommendedName>
</protein>
<gene>
    <name evidence="1" type="ORF">CFD26_106377</name>
</gene>
<comment type="caution">
    <text evidence="1">The sequence shown here is derived from an EMBL/GenBank/DDBJ whole genome shotgun (WGS) entry which is preliminary data.</text>
</comment>
<organism evidence="1 2">
    <name type="scientific">Aspergillus turcosus</name>
    <dbReference type="NCBI Taxonomy" id="1245748"/>
    <lineage>
        <taxon>Eukaryota</taxon>
        <taxon>Fungi</taxon>
        <taxon>Dikarya</taxon>
        <taxon>Ascomycota</taxon>
        <taxon>Pezizomycotina</taxon>
        <taxon>Eurotiomycetes</taxon>
        <taxon>Eurotiomycetidae</taxon>
        <taxon>Eurotiales</taxon>
        <taxon>Aspergillaceae</taxon>
        <taxon>Aspergillus</taxon>
        <taxon>Aspergillus subgen. Fumigati</taxon>
    </lineage>
</organism>
<proteinExistence type="predicted"/>
<dbReference type="PANTHER" id="PTHR10039:SF14">
    <property type="entry name" value="NACHT DOMAIN-CONTAINING PROTEIN"/>
    <property type="match status" value="1"/>
</dbReference>
<sequence>MLLTMYFVLDGLDEVLEAERRLLLETVLKLQEEHKNLKLLISSRLEHDIVRILSPNIKPICVEDGNGQDIQRYVQQRLDMWLSGLPIDPEDRADIEVLLGSIEKSAKGMFLYARLVCDNLECQSDVEAVKAEINNLPSGLNEVYGRILSRIEKDLHPQARLEAKQILEWVSCSLDLVTKNEIQLALMIACGKDSSHGCRGLFMDIFQRCGPIIEEVNGYVQFVYFSAREFLLHAQSGLYLKEAKAHANIGSICIHFLSSHCFDEELPDDIIREHIADGSFLLENYVCRRWFDHIMKCVESALEMICRDIECLVDKRENYDFGPSSDANSARKSLNGFAGFPKELQTVLMNLDSFWRSRRRNFCFKKIENWENLDLFTISKHQARVRRIFEKMLCSGSDHVVNCSCAELRSLYGSHIYGCSRPGCAHYRLFKCDFIDCPYYDLGFNSTSLLQNHISTFHNASSISNSDCFSQLVEVKAVVEDAIDLDDMYLVRDMQASVRMHGAYFMKICLMRGSSPEMLRLILNICKDHRISLRWSWYIDWLLGKPNGHPELFRILMEQGMIKVGDFDDIANTSSPEMFELFAEYGAGARNYQKLFRKLLPAKPDTLAEINALKCMRAMGNALDIRGYETCLIVLSDRNCSVSIARFCLENGASVEAPLARGMGGESPFKRAARKTTPEAAQLREFLCEHSALY</sequence>
<keyword evidence="2" id="KW-1185">Reference proteome</keyword>
<dbReference type="AlphaFoldDB" id="A0A397HSN4"/>
<evidence type="ECO:0000313" key="1">
    <source>
        <dbReference type="EMBL" id="RLL97092.1"/>
    </source>
</evidence>
<dbReference type="OrthoDB" id="194358at2759"/>
<name>A0A397HSN4_9EURO</name>
<accession>A0A397HSN4</accession>
<evidence type="ECO:0008006" key="3">
    <source>
        <dbReference type="Google" id="ProtNLM"/>
    </source>
</evidence>
<dbReference type="PANTHER" id="PTHR10039">
    <property type="entry name" value="AMELOGENIN"/>
    <property type="match status" value="1"/>
</dbReference>